<dbReference type="EMBL" id="JASBWS010000134">
    <property type="protein sequence ID" value="KAJ9094805.1"/>
    <property type="molecule type" value="Genomic_DNA"/>
</dbReference>
<comment type="caution">
    <text evidence="1">The sequence shown here is derived from an EMBL/GenBank/DDBJ whole genome shotgun (WGS) entry which is preliminary data.</text>
</comment>
<accession>A0ACC2V6R8</accession>
<evidence type="ECO:0000313" key="2">
    <source>
        <dbReference type="Proteomes" id="UP001230649"/>
    </source>
</evidence>
<reference evidence="1" key="1">
    <citation type="submission" date="2023-04" db="EMBL/GenBank/DDBJ databases">
        <title>Draft Genome sequencing of Naganishia species isolated from polar environments using Oxford Nanopore Technology.</title>
        <authorList>
            <person name="Leo P."/>
            <person name="Venkateswaran K."/>
        </authorList>
    </citation>
    <scope>NUCLEOTIDE SEQUENCE</scope>
    <source>
        <strain evidence="1">MNA-CCFEE 5262</strain>
    </source>
</reference>
<name>A0ACC2V6R8_9TREE</name>
<organism evidence="1 2">
    <name type="scientific">Naganishia adeliensis</name>
    <dbReference type="NCBI Taxonomy" id="92952"/>
    <lineage>
        <taxon>Eukaryota</taxon>
        <taxon>Fungi</taxon>
        <taxon>Dikarya</taxon>
        <taxon>Basidiomycota</taxon>
        <taxon>Agaricomycotina</taxon>
        <taxon>Tremellomycetes</taxon>
        <taxon>Filobasidiales</taxon>
        <taxon>Filobasidiaceae</taxon>
        <taxon>Naganishia</taxon>
    </lineage>
</organism>
<sequence length="1076" mass="115042">MLLFLLLTLGVFLAPHVSAAPTLLHPVADQRPVIARVDEAYDFRLLYDTFTTTTAAGTRALVYSAAGLPGWLAFDNTTLSFSGIPSLDDVGILDISLTATDTTTTTTTTTRFTILVSDAPSPAIHQGFDTQIRDTRLHQFNTAQALPSGQGVYIHPYYSFSMGFQQSTFRPGRGTQGQSVFYSARLRGDTSLPDWLAFDNETVTFSGTAPAEGSYTIVVTGADVWGYTAVENSFVVEVGTTFVDVAEGAPLGNVTTTAGSEVRAVLDLSGVTVAGEKGKVVVEADLKEFPWLSFDSSTLTLSGTTPAEFINTSSTRHVPLTLTAQVNDSEATLIEYLPLTIVPSLFTSLTLPNATAQPGNTFSYPLGGYFKNTTAVRGVNASFQAANQNLSSWLALDPKTYTISGTVPNSTYLTKKDFRSLAAAGDTQVSVILAALDGNGVASTATMDIAIAGVAASAVTTALPTATSPAPAATGAARAGGLSQGAKIGLGVGLGLGGALLVLLLAFCCLRRRRKQHQQSTKPPARKSTDGDSFVGMVKSPHVEKDPFGAGTLPRSHSARLDQGEVPTFSSVYLQRPSEAGERPAVELAKDVDQPQRMAAMHGILNLGAQVKPEDRHAFSGMTDSPVQGEIIRQDSLNVPSHGGSDFTHDFTTSESRASWESRGSSFQWSSGEGRMTPDANGRPLSGAPSIPRPRLDFAPRYPRHATPGAMARLVRPPSDTLSGHTFSEFDHGSPTSPDSLSGSNPNTSFGSRINTSSGSNLSLSPDGSSRSTVGYSSPLGRIINDSNRFSSVDEEEEGSQGGSAHEHAPYDHGETHGELRLMPSRERFAVSPTHDEMMPQASRTPSEEAIMESPPDAFDDADEEVKRESALYAATQLGDLQALGYPADSIVFGSPTTTNRTSFPAGKRVSSIRAVPEQEIAVMSPPMPMGNLLRTSLERNRQTNDGRYIALVNETFNLHPALNPPPSVSLSAATWTAQAPSTYRAERMDGSALPAWLRWDTKEFTLWGIPPTDAVEEVLEVRIMERISKEKRKNYDSSQYQPSQLSERQVGHVVIQVNDGMRSPDAFDLEAWGRA</sequence>
<dbReference type="Proteomes" id="UP001230649">
    <property type="component" value="Unassembled WGS sequence"/>
</dbReference>
<protein>
    <submittedName>
        <fullName evidence="1">Uncharacterized protein</fullName>
    </submittedName>
</protein>
<keyword evidence="2" id="KW-1185">Reference proteome</keyword>
<evidence type="ECO:0000313" key="1">
    <source>
        <dbReference type="EMBL" id="KAJ9094805.1"/>
    </source>
</evidence>
<gene>
    <name evidence="1" type="ORF">QFC20_006819</name>
</gene>
<proteinExistence type="predicted"/>